<feature type="transmembrane region" description="Helical" evidence="1">
    <location>
        <begin position="165"/>
        <end position="182"/>
    </location>
</feature>
<keyword evidence="1" id="KW-0472">Membrane</keyword>
<keyword evidence="1" id="KW-1133">Transmembrane helix</keyword>
<dbReference type="STRING" id="1379870.SD10_10890"/>
<dbReference type="Proteomes" id="UP000033054">
    <property type="component" value="Chromosome"/>
</dbReference>
<gene>
    <name evidence="2" type="ORF">SD10_10890</name>
</gene>
<dbReference type="KEGG" id="srd:SD10_10890"/>
<sequence length="247" mass="28507">MALFHSFQAIPLKISLFFCFLSGLVEAQIVSSDSLRHADSLFLAGDQVNAARIYEMALAEGHTATDPMLLKLASAYERQNDVPRLLYYLDVYFERHPDDVVLRRMNDIARANNLSGYETDDLNYFYLFYRKYGLYVLLFLLIPAGYVFTVLLLKSFRKQPILTKQKWVVFIYLLLLLVFTNLPEGVQSGIVSHDRVLLRTDPSAAAPIVEVIGRGNKVSILGTKDIYLRILWRNNLYFIRRDNVWII</sequence>
<evidence type="ECO:0000313" key="3">
    <source>
        <dbReference type="Proteomes" id="UP000033054"/>
    </source>
</evidence>
<organism evidence="2 3">
    <name type="scientific">Spirosoma radiotolerans</name>
    <dbReference type="NCBI Taxonomy" id="1379870"/>
    <lineage>
        <taxon>Bacteria</taxon>
        <taxon>Pseudomonadati</taxon>
        <taxon>Bacteroidota</taxon>
        <taxon>Cytophagia</taxon>
        <taxon>Cytophagales</taxon>
        <taxon>Cytophagaceae</taxon>
        <taxon>Spirosoma</taxon>
    </lineage>
</organism>
<feature type="transmembrane region" description="Helical" evidence="1">
    <location>
        <begin position="132"/>
        <end position="153"/>
    </location>
</feature>
<keyword evidence="1" id="KW-0812">Transmembrane</keyword>
<evidence type="ECO:0000313" key="2">
    <source>
        <dbReference type="EMBL" id="AKD55329.1"/>
    </source>
</evidence>
<dbReference type="OrthoDB" id="977366at2"/>
<dbReference type="EMBL" id="CP010429">
    <property type="protein sequence ID" value="AKD55329.1"/>
    <property type="molecule type" value="Genomic_DNA"/>
</dbReference>
<name>A0A0E3ZVU8_9BACT</name>
<keyword evidence="3" id="KW-1185">Reference proteome</keyword>
<evidence type="ECO:0000256" key="1">
    <source>
        <dbReference type="SAM" id="Phobius"/>
    </source>
</evidence>
<dbReference type="AlphaFoldDB" id="A0A0E3ZVU8"/>
<dbReference type="RefSeq" id="WP_046573821.1">
    <property type="nucleotide sequence ID" value="NZ_CP010429.1"/>
</dbReference>
<evidence type="ECO:0008006" key="4">
    <source>
        <dbReference type="Google" id="ProtNLM"/>
    </source>
</evidence>
<reference evidence="2 3" key="1">
    <citation type="journal article" date="2014" name="Curr. Microbiol.">
        <title>Spirosoma radiotolerans sp. nov., a gamma-radiation-resistant bacterium isolated from gamma ray-irradiated soil.</title>
        <authorList>
            <person name="Lee J.J."/>
            <person name="Srinivasan S."/>
            <person name="Lim S."/>
            <person name="Joe M."/>
            <person name="Im S."/>
            <person name="Bae S.I."/>
            <person name="Park K.R."/>
            <person name="Han J.H."/>
            <person name="Park S.H."/>
            <person name="Joo B.M."/>
            <person name="Park S.J."/>
            <person name="Kim M.K."/>
        </authorList>
    </citation>
    <scope>NUCLEOTIDE SEQUENCE [LARGE SCALE GENOMIC DNA]</scope>
    <source>
        <strain evidence="2 3">DG5A</strain>
    </source>
</reference>
<dbReference type="HOGENOM" id="CLU_096050_0_0_10"/>
<protein>
    <recommendedName>
        <fullName evidence="4">SH3b domain-containing protein</fullName>
    </recommendedName>
</protein>
<dbReference type="PATRIC" id="fig|1379870.5.peg.2373"/>
<proteinExistence type="predicted"/>
<accession>A0A0E3ZVU8</accession>